<dbReference type="PATRIC" id="fig|1075402.3.peg.4202"/>
<proteinExistence type="predicted"/>
<sequence>MAAADESVDELLDEGLSGSDILVLTTGEEHPWAQHERSFGEDAYWRQLGEAEDVFYAHTAHVGVAGNRSMVVLAVNGGSDSEVARALPVALEKAGTRLVVCGDQERLRTLL</sequence>
<protein>
    <submittedName>
        <fullName evidence="1">Uncharacterized protein</fullName>
    </submittedName>
</protein>
<accession>A0A1E7KKV0</accession>
<name>A0A1E7KKV0_9ACTN</name>
<evidence type="ECO:0000313" key="2">
    <source>
        <dbReference type="Proteomes" id="UP000176101"/>
    </source>
</evidence>
<evidence type="ECO:0000313" key="1">
    <source>
        <dbReference type="EMBL" id="OEV04642.1"/>
    </source>
</evidence>
<comment type="caution">
    <text evidence="1">The sequence shown here is derived from an EMBL/GenBank/DDBJ whole genome shotgun (WGS) entry which is preliminary data.</text>
</comment>
<dbReference type="STRING" id="1075402.AN216_07040"/>
<dbReference type="AlphaFoldDB" id="A0A1E7KKV0"/>
<dbReference type="EMBL" id="LJGU01000113">
    <property type="protein sequence ID" value="OEV04642.1"/>
    <property type="molecule type" value="Genomic_DNA"/>
</dbReference>
<reference evidence="1 2" key="1">
    <citation type="journal article" date="2016" name="Front. Microbiol.">
        <title>Comparative Genomics Analysis of Streptomyces Species Reveals Their Adaptation to the Marine Environment and Their Diversity at the Genomic Level.</title>
        <authorList>
            <person name="Tian X."/>
            <person name="Zhang Z."/>
            <person name="Yang T."/>
            <person name="Chen M."/>
            <person name="Li J."/>
            <person name="Chen F."/>
            <person name="Yang J."/>
            <person name="Li W."/>
            <person name="Zhang B."/>
            <person name="Zhang Z."/>
            <person name="Wu J."/>
            <person name="Zhang C."/>
            <person name="Long L."/>
            <person name="Xiao J."/>
        </authorList>
    </citation>
    <scope>NUCLEOTIDE SEQUENCE [LARGE SCALE GENOMIC DNA]</scope>
    <source>
        <strain evidence="1 2">SCSIO 02100</strain>
    </source>
</reference>
<organism evidence="1 2">
    <name type="scientific">Streptomyces oceani</name>
    <dbReference type="NCBI Taxonomy" id="1075402"/>
    <lineage>
        <taxon>Bacteria</taxon>
        <taxon>Bacillati</taxon>
        <taxon>Actinomycetota</taxon>
        <taxon>Actinomycetes</taxon>
        <taxon>Kitasatosporales</taxon>
        <taxon>Streptomycetaceae</taxon>
        <taxon>Streptomyces</taxon>
    </lineage>
</organism>
<gene>
    <name evidence="1" type="ORF">AN216_07040</name>
</gene>
<dbReference type="Proteomes" id="UP000176101">
    <property type="component" value="Unassembled WGS sequence"/>
</dbReference>
<keyword evidence="2" id="KW-1185">Reference proteome</keyword>
<dbReference type="RefSeq" id="WP_070195720.1">
    <property type="nucleotide sequence ID" value="NZ_LJGU01000113.1"/>
</dbReference>